<proteinExistence type="predicted"/>
<gene>
    <name evidence="1" type="ORF">RHMOL_Rhmol05G0244000</name>
</gene>
<dbReference type="EMBL" id="CM046392">
    <property type="protein sequence ID" value="KAI8556323.1"/>
    <property type="molecule type" value="Genomic_DNA"/>
</dbReference>
<name>A0ACC0NSG6_RHOML</name>
<reference evidence="1" key="1">
    <citation type="submission" date="2022-02" db="EMBL/GenBank/DDBJ databases">
        <title>Plant Genome Project.</title>
        <authorList>
            <person name="Zhang R.-G."/>
        </authorList>
    </citation>
    <scope>NUCLEOTIDE SEQUENCE</scope>
    <source>
        <strain evidence="1">AT1</strain>
    </source>
</reference>
<sequence length="93" mass="11088">MTTKIVTNLIESIIENDDEEAIKDVVRLVNEDEFSPTSQKDLIYKMQIEQEEVGEEEEEERVIYIEEEEEEQNEIEQEVIFIDEGHEKKEQVK</sequence>
<keyword evidence="2" id="KW-1185">Reference proteome</keyword>
<evidence type="ECO:0000313" key="1">
    <source>
        <dbReference type="EMBL" id="KAI8556323.1"/>
    </source>
</evidence>
<comment type="caution">
    <text evidence="1">The sequence shown here is derived from an EMBL/GenBank/DDBJ whole genome shotgun (WGS) entry which is preliminary data.</text>
</comment>
<accession>A0ACC0NSG6</accession>
<protein>
    <submittedName>
        <fullName evidence="1">Uncharacterized protein</fullName>
    </submittedName>
</protein>
<organism evidence="1 2">
    <name type="scientific">Rhododendron molle</name>
    <name type="common">Chinese azalea</name>
    <name type="synonym">Azalea mollis</name>
    <dbReference type="NCBI Taxonomy" id="49168"/>
    <lineage>
        <taxon>Eukaryota</taxon>
        <taxon>Viridiplantae</taxon>
        <taxon>Streptophyta</taxon>
        <taxon>Embryophyta</taxon>
        <taxon>Tracheophyta</taxon>
        <taxon>Spermatophyta</taxon>
        <taxon>Magnoliopsida</taxon>
        <taxon>eudicotyledons</taxon>
        <taxon>Gunneridae</taxon>
        <taxon>Pentapetalae</taxon>
        <taxon>asterids</taxon>
        <taxon>Ericales</taxon>
        <taxon>Ericaceae</taxon>
        <taxon>Ericoideae</taxon>
        <taxon>Rhodoreae</taxon>
        <taxon>Rhododendron</taxon>
    </lineage>
</organism>
<dbReference type="Proteomes" id="UP001062846">
    <property type="component" value="Chromosome 5"/>
</dbReference>
<evidence type="ECO:0000313" key="2">
    <source>
        <dbReference type="Proteomes" id="UP001062846"/>
    </source>
</evidence>